<name>A0A2G9GBR4_9LAMI</name>
<evidence type="ECO:0000313" key="1">
    <source>
        <dbReference type="EMBL" id="PIN02733.1"/>
    </source>
</evidence>
<dbReference type="EMBL" id="NKXS01005793">
    <property type="protein sequence ID" value="PIN02733.1"/>
    <property type="molecule type" value="Genomic_DNA"/>
</dbReference>
<comment type="caution">
    <text evidence="1">The sequence shown here is derived from an EMBL/GenBank/DDBJ whole genome shotgun (WGS) entry which is preliminary data.</text>
</comment>
<accession>A0A2G9GBR4</accession>
<dbReference type="PANTHER" id="PTHR48210:SF1">
    <property type="entry name" value="OS05G0352800 PROTEIN"/>
    <property type="match status" value="1"/>
</dbReference>
<gene>
    <name evidence="1" type="ORF">CDL12_24755</name>
</gene>
<dbReference type="AlphaFoldDB" id="A0A2G9GBR4"/>
<reference evidence="2" key="1">
    <citation type="journal article" date="2018" name="Gigascience">
        <title>Genome assembly of the Pink Ipe (Handroanthus impetiginosus, Bignoniaceae), a highly valued, ecologically keystone Neotropical timber forest tree.</title>
        <authorList>
            <person name="Silva-Junior O.B."/>
            <person name="Grattapaglia D."/>
            <person name="Novaes E."/>
            <person name="Collevatti R.G."/>
        </authorList>
    </citation>
    <scope>NUCLEOTIDE SEQUENCE [LARGE SCALE GENOMIC DNA]</scope>
    <source>
        <strain evidence="2">cv. UFG-1</strain>
    </source>
</reference>
<dbReference type="OrthoDB" id="1625307at2759"/>
<dbReference type="PANTHER" id="PTHR48210">
    <property type="entry name" value="OS05G0352800 PROTEIN"/>
    <property type="match status" value="1"/>
</dbReference>
<sequence length="79" mass="8821">MSSSMWVFRNNMTPPWAVCFGDQAWPCNLRSHLMRENFNLPTSLEETSSSLAIVSLDVIGESSSSGIARHDEVDSFRAL</sequence>
<dbReference type="Proteomes" id="UP000231279">
    <property type="component" value="Unassembled WGS sequence"/>
</dbReference>
<organism evidence="1 2">
    <name type="scientific">Handroanthus impetiginosus</name>
    <dbReference type="NCBI Taxonomy" id="429701"/>
    <lineage>
        <taxon>Eukaryota</taxon>
        <taxon>Viridiplantae</taxon>
        <taxon>Streptophyta</taxon>
        <taxon>Embryophyta</taxon>
        <taxon>Tracheophyta</taxon>
        <taxon>Spermatophyta</taxon>
        <taxon>Magnoliopsida</taxon>
        <taxon>eudicotyledons</taxon>
        <taxon>Gunneridae</taxon>
        <taxon>Pentapetalae</taxon>
        <taxon>asterids</taxon>
        <taxon>lamiids</taxon>
        <taxon>Lamiales</taxon>
        <taxon>Bignoniaceae</taxon>
        <taxon>Crescentiina</taxon>
        <taxon>Tabebuia alliance</taxon>
        <taxon>Handroanthus</taxon>
    </lineage>
</organism>
<protein>
    <submittedName>
        <fullName evidence="1">Uncharacterized protein</fullName>
    </submittedName>
</protein>
<evidence type="ECO:0000313" key="2">
    <source>
        <dbReference type="Proteomes" id="UP000231279"/>
    </source>
</evidence>
<keyword evidence="2" id="KW-1185">Reference proteome</keyword>
<proteinExistence type="predicted"/>